<dbReference type="GO" id="GO:0005524">
    <property type="term" value="F:ATP binding"/>
    <property type="evidence" value="ECO:0007669"/>
    <property type="project" value="UniProtKB-KW"/>
</dbReference>
<dbReference type="InterPro" id="IPR032387">
    <property type="entry name" value="ACAS_N"/>
</dbReference>
<gene>
    <name evidence="7" type="ORF">GV64_20020</name>
</gene>
<evidence type="ECO:0000256" key="4">
    <source>
        <dbReference type="ARBA" id="ARBA00022840"/>
    </source>
</evidence>
<evidence type="ECO:0000256" key="3">
    <source>
        <dbReference type="ARBA" id="ARBA00022741"/>
    </source>
</evidence>
<dbReference type="NCBIfam" id="TIGR01217">
    <property type="entry name" value="ac_ac_CoA_syn"/>
    <property type="match status" value="1"/>
</dbReference>
<reference evidence="7 8" key="1">
    <citation type="submission" date="2014-06" db="EMBL/GenBank/DDBJ databases">
        <title>Whole Genome Sequences of Three Symbiotic Endozoicomonas Bacteria.</title>
        <authorList>
            <person name="Neave M.J."/>
            <person name="Apprill A."/>
            <person name="Voolstra C.R."/>
        </authorList>
    </citation>
    <scope>NUCLEOTIDE SEQUENCE [LARGE SCALE GENOMIC DNA]</scope>
    <source>
        <strain evidence="7 8">DSM 22380</strain>
    </source>
</reference>
<keyword evidence="8" id="KW-1185">Reference proteome</keyword>
<comment type="similarity">
    <text evidence="1">Belongs to the ATP-dependent AMP-binding enzyme family.</text>
</comment>
<evidence type="ECO:0000259" key="5">
    <source>
        <dbReference type="Pfam" id="PF00501"/>
    </source>
</evidence>
<dbReference type="Proteomes" id="UP000027997">
    <property type="component" value="Unassembled WGS sequence"/>
</dbReference>
<dbReference type="InterPro" id="IPR045851">
    <property type="entry name" value="AMP-bd_C_sf"/>
</dbReference>
<organism evidence="7 8">
    <name type="scientific">Endozoicomonas elysicola</name>
    <dbReference type="NCBI Taxonomy" id="305900"/>
    <lineage>
        <taxon>Bacteria</taxon>
        <taxon>Pseudomonadati</taxon>
        <taxon>Pseudomonadota</taxon>
        <taxon>Gammaproteobacteria</taxon>
        <taxon>Oceanospirillales</taxon>
        <taxon>Endozoicomonadaceae</taxon>
        <taxon>Endozoicomonas</taxon>
    </lineage>
</organism>
<dbReference type="Gene3D" id="3.30.300.30">
    <property type="match status" value="1"/>
</dbReference>
<name>A0A081KEY2_9GAMM</name>
<dbReference type="STRING" id="305900.GV64_20020"/>
<sequence length="647" mass="72226">MSALWIPDQKTITSSNLQAFINRVKEVTGLPLEDYSDLYHWSLQDRQEFWQLLIEFYPIKFHTQPSSTLINDSMPGAQWFPDSTLNYAEHLLKRRDNKTALIFKSENGSRRTLSYQELYQSVAAVQQGLIQAGIKKGDRVAAFMPNCPETIILMLATTALGAIWSSCSPDFGIQGVLDRFGQIEPRLLLTVDGYFYGGKTINCMEKIERIQQKIPSLETTVVVPFANLEPNIEPLNNAVLWPDFCQPSNDPLSIVPVEFNHPLFIMYSSGTTGVPKCIVHGHGGTLLQHLKELGLHTDLKEQDTIFYFTTCGWMMWNWLVSSLAIGATVVLFDGSPFYPEPSTLMDMAEEEKVSIFGTSAKYIAALQKAGVKPATSHNLKHLKAILSTGSPLLHESYDYVFQDVKPDVRLSSISGGTDIISCFALGCPILPVYRGELQCRGLGMDVHFVDTAGTSLIEEKGELVCQSSFPSMPVGFWNDPDGNKYHNAYFNEFDGIWAHGDYGELTRHDGVIIHGRADAVLNPGGVRIGTAEIYRQVEKVEEVLESIAVGQEWEDDTRIVLFVQLRDGITLNDGLIEKISHIIRSNTTPRHVPAKILQVTDIPRTISGKIVELAVREVIHNRPVKNTDALANPNALQLYKNRQELSS</sequence>
<dbReference type="InterPro" id="IPR005914">
    <property type="entry name" value="Acac_CoA_synth"/>
</dbReference>
<protein>
    <submittedName>
        <fullName evidence="7">Acetoacetyl-CoA synthetase</fullName>
    </submittedName>
</protein>
<keyword evidence="4" id="KW-0067">ATP-binding</keyword>
<keyword evidence="3" id="KW-0547">Nucleotide-binding</keyword>
<dbReference type="PROSITE" id="PS00455">
    <property type="entry name" value="AMP_BINDING"/>
    <property type="match status" value="1"/>
</dbReference>
<dbReference type="InterPro" id="IPR000873">
    <property type="entry name" value="AMP-dep_synth/lig_dom"/>
</dbReference>
<accession>A0A081KEY2</accession>
<feature type="domain" description="Acetyl-coenzyme A synthetase N-terminal" evidence="6">
    <location>
        <begin position="35"/>
        <end position="90"/>
    </location>
</feature>
<dbReference type="InterPro" id="IPR042099">
    <property type="entry name" value="ANL_N_sf"/>
</dbReference>
<evidence type="ECO:0000256" key="1">
    <source>
        <dbReference type="ARBA" id="ARBA00006432"/>
    </source>
</evidence>
<evidence type="ECO:0000313" key="8">
    <source>
        <dbReference type="Proteomes" id="UP000027997"/>
    </source>
</evidence>
<evidence type="ECO:0000256" key="2">
    <source>
        <dbReference type="ARBA" id="ARBA00022598"/>
    </source>
</evidence>
<dbReference type="Gene3D" id="3.40.50.12780">
    <property type="entry name" value="N-terminal domain of ligase-like"/>
    <property type="match status" value="1"/>
</dbReference>
<keyword evidence="2" id="KW-0436">Ligase</keyword>
<dbReference type="PANTHER" id="PTHR42921">
    <property type="entry name" value="ACETOACETYL-COA SYNTHETASE"/>
    <property type="match status" value="1"/>
</dbReference>
<evidence type="ECO:0000259" key="6">
    <source>
        <dbReference type="Pfam" id="PF16177"/>
    </source>
</evidence>
<dbReference type="CDD" id="cd05943">
    <property type="entry name" value="AACS"/>
    <property type="match status" value="1"/>
</dbReference>
<dbReference type="SUPFAM" id="SSF56801">
    <property type="entry name" value="Acetyl-CoA synthetase-like"/>
    <property type="match status" value="1"/>
</dbReference>
<dbReference type="GO" id="GO:0006629">
    <property type="term" value="P:lipid metabolic process"/>
    <property type="evidence" value="ECO:0007669"/>
    <property type="project" value="InterPro"/>
</dbReference>
<dbReference type="eggNOG" id="COG0365">
    <property type="taxonomic scope" value="Bacteria"/>
</dbReference>
<dbReference type="NCBIfam" id="NF002937">
    <property type="entry name" value="PRK03584.1"/>
    <property type="match status" value="1"/>
</dbReference>
<comment type="caution">
    <text evidence="7">The sequence shown here is derived from an EMBL/GenBank/DDBJ whole genome shotgun (WGS) entry which is preliminary data.</text>
</comment>
<feature type="domain" description="AMP-dependent synthetase/ligase" evidence="5">
    <location>
        <begin position="93"/>
        <end position="466"/>
    </location>
</feature>
<dbReference type="InterPro" id="IPR020845">
    <property type="entry name" value="AMP-binding_CS"/>
</dbReference>
<dbReference type="AlphaFoldDB" id="A0A081KEY2"/>
<proteinExistence type="inferred from homology"/>
<dbReference type="PANTHER" id="PTHR42921:SF1">
    <property type="entry name" value="ACETOACETYL-COA SYNTHETASE"/>
    <property type="match status" value="1"/>
</dbReference>
<dbReference type="GO" id="GO:0030729">
    <property type="term" value="F:acetoacetate-CoA ligase activity"/>
    <property type="evidence" value="ECO:0007669"/>
    <property type="project" value="InterPro"/>
</dbReference>
<dbReference type="Pfam" id="PF00501">
    <property type="entry name" value="AMP-binding"/>
    <property type="match status" value="1"/>
</dbReference>
<dbReference type="Pfam" id="PF16177">
    <property type="entry name" value="ACAS_N"/>
    <property type="match status" value="1"/>
</dbReference>
<evidence type="ECO:0000313" key="7">
    <source>
        <dbReference type="EMBL" id="KEI72708.1"/>
    </source>
</evidence>
<dbReference type="RefSeq" id="WP_020581374.1">
    <property type="nucleotide sequence ID" value="NZ_JOJP01000001.1"/>
</dbReference>
<dbReference type="EMBL" id="JOJP01000001">
    <property type="protein sequence ID" value="KEI72708.1"/>
    <property type="molecule type" value="Genomic_DNA"/>
</dbReference>